<proteinExistence type="predicted"/>
<evidence type="ECO:0000313" key="1">
    <source>
        <dbReference type="EMBL" id="GJT79994.1"/>
    </source>
</evidence>
<evidence type="ECO:0008006" key="3">
    <source>
        <dbReference type="Google" id="ProtNLM"/>
    </source>
</evidence>
<accession>A0ABQ5GXG7</accession>
<organism evidence="1 2">
    <name type="scientific">Tanacetum coccineum</name>
    <dbReference type="NCBI Taxonomy" id="301880"/>
    <lineage>
        <taxon>Eukaryota</taxon>
        <taxon>Viridiplantae</taxon>
        <taxon>Streptophyta</taxon>
        <taxon>Embryophyta</taxon>
        <taxon>Tracheophyta</taxon>
        <taxon>Spermatophyta</taxon>
        <taxon>Magnoliopsida</taxon>
        <taxon>eudicotyledons</taxon>
        <taxon>Gunneridae</taxon>
        <taxon>Pentapetalae</taxon>
        <taxon>asterids</taxon>
        <taxon>campanulids</taxon>
        <taxon>Asterales</taxon>
        <taxon>Asteraceae</taxon>
        <taxon>Asteroideae</taxon>
        <taxon>Anthemideae</taxon>
        <taxon>Anthemidinae</taxon>
        <taxon>Tanacetum</taxon>
    </lineage>
</organism>
<keyword evidence="2" id="KW-1185">Reference proteome</keyword>
<reference evidence="1" key="1">
    <citation type="journal article" date="2022" name="Int. J. Mol. Sci.">
        <title>Draft Genome of Tanacetum Coccineum: Genomic Comparison of Closely Related Tanacetum-Family Plants.</title>
        <authorList>
            <person name="Yamashiro T."/>
            <person name="Shiraishi A."/>
            <person name="Nakayama K."/>
            <person name="Satake H."/>
        </authorList>
    </citation>
    <scope>NUCLEOTIDE SEQUENCE</scope>
</reference>
<comment type="caution">
    <text evidence="1">The sequence shown here is derived from an EMBL/GenBank/DDBJ whole genome shotgun (WGS) entry which is preliminary data.</text>
</comment>
<reference evidence="1" key="2">
    <citation type="submission" date="2022-01" db="EMBL/GenBank/DDBJ databases">
        <authorList>
            <person name="Yamashiro T."/>
            <person name="Shiraishi A."/>
            <person name="Satake H."/>
            <person name="Nakayama K."/>
        </authorList>
    </citation>
    <scope>NUCLEOTIDE SEQUENCE</scope>
</reference>
<dbReference type="EMBL" id="BQNB010018949">
    <property type="protein sequence ID" value="GJT79994.1"/>
    <property type="molecule type" value="Genomic_DNA"/>
</dbReference>
<name>A0ABQ5GXG7_9ASTR</name>
<gene>
    <name evidence="1" type="ORF">Tco_1054336</name>
</gene>
<evidence type="ECO:0000313" key="2">
    <source>
        <dbReference type="Proteomes" id="UP001151760"/>
    </source>
</evidence>
<sequence>MQQLSFYVKEKMTLGIISQPDVLVNSDMFSFHEYDAMLEELGFTYGRILFSRFGIPGKSLDEGLVPLMYDQDVVNSLKYVPRYREIEVYTENGVSSIERHMMEARLGQGRGVAIDEIVEDNVVETAARKEVITNSVKAGKLLFLELNESNQDGNVVEIVSQGSITKPSPLFEGCNLEDENMDMINNHHGFPIES</sequence>
<dbReference type="Proteomes" id="UP001151760">
    <property type="component" value="Unassembled WGS sequence"/>
</dbReference>
<protein>
    <recommendedName>
        <fullName evidence="3">Transposase</fullName>
    </recommendedName>
</protein>